<dbReference type="AlphaFoldDB" id="A0A327KCK3"/>
<keyword evidence="1" id="KW-0472">Membrane</keyword>
<comment type="caution">
    <text evidence="2">The sequence shown here is derived from an EMBL/GenBank/DDBJ whole genome shotgun (WGS) entry which is preliminary data.</text>
</comment>
<sequence length="97" mass="10224">MTPSTIDRCGFDETRASRFPRFRAAVLAELVASAALVLSIVVLIMVVGLQIGEAAPLQPQPTERGLPIAGLVSFGLVALGGLTVLITSRGRALRPRE</sequence>
<evidence type="ECO:0000313" key="2">
    <source>
        <dbReference type="EMBL" id="RAI35861.1"/>
    </source>
</evidence>
<evidence type="ECO:0000256" key="1">
    <source>
        <dbReference type="SAM" id="Phobius"/>
    </source>
</evidence>
<feature type="transmembrane region" description="Helical" evidence="1">
    <location>
        <begin position="68"/>
        <end position="87"/>
    </location>
</feature>
<protein>
    <submittedName>
        <fullName evidence="2">Uncharacterized protein</fullName>
    </submittedName>
</protein>
<proteinExistence type="predicted"/>
<gene>
    <name evidence="2" type="ORF">CH338_18550</name>
</gene>
<evidence type="ECO:0000313" key="3">
    <source>
        <dbReference type="Proteomes" id="UP000248863"/>
    </source>
</evidence>
<keyword evidence="1" id="KW-1133">Transmembrane helix</keyword>
<keyword evidence="3" id="KW-1185">Reference proteome</keyword>
<keyword evidence="1" id="KW-0812">Transmembrane</keyword>
<dbReference type="RefSeq" id="WP_111358609.1">
    <property type="nucleotide sequence ID" value="NZ_NHSK01000282.1"/>
</dbReference>
<dbReference type="Proteomes" id="UP000248863">
    <property type="component" value="Unassembled WGS sequence"/>
</dbReference>
<name>A0A327KCK3_9BRAD</name>
<accession>A0A327KCK3</accession>
<feature type="transmembrane region" description="Helical" evidence="1">
    <location>
        <begin position="24"/>
        <end position="48"/>
    </location>
</feature>
<reference evidence="2 3" key="1">
    <citation type="submission" date="2017-07" db="EMBL/GenBank/DDBJ databases">
        <title>Draft Genome Sequences of Select Purple Nonsulfur Bacteria.</title>
        <authorList>
            <person name="Lasarre B."/>
            <person name="Mckinlay J.B."/>
        </authorList>
    </citation>
    <scope>NUCLEOTIDE SEQUENCE [LARGE SCALE GENOMIC DNA]</scope>
    <source>
        <strain evidence="2 3">DSM 11907</strain>
    </source>
</reference>
<dbReference type="EMBL" id="NPEU01000242">
    <property type="protein sequence ID" value="RAI35861.1"/>
    <property type="molecule type" value="Genomic_DNA"/>
</dbReference>
<organism evidence="2 3">
    <name type="scientific">Rhodoplanes elegans</name>
    <dbReference type="NCBI Taxonomy" id="29408"/>
    <lineage>
        <taxon>Bacteria</taxon>
        <taxon>Pseudomonadati</taxon>
        <taxon>Pseudomonadota</taxon>
        <taxon>Alphaproteobacteria</taxon>
        <taxon>Hyphomicrobiales</taxon>
        <taxon>Nitrobacteraceae</taxon>
        <taxon>Rhodoplanes</taxon>
    </lineage>
</organism>